<organism evidence="12 13">
    <name type="scientific">Wickerhamomyces mucosus</name>
    <dbReference type="NCBI Taxonomy" id="1378264"/>
    <lineage>
        <taxon>Eukaryota</taxon>
        <taxon>Fungi</taxon>
        <taxon>Dikarya</taxon>
        <taxon>Ascomycota</taxon>
        <taxon>Saccharomycotina</taxon>
        <taxon>Saccharomycetes</taxon>
        <taxon>Phaffomycetales</taxon>
        <taxon>Wickerhamomycetaceae</taxon>
        <taxon>Wickerhamomyces</taxon>
    </lineage>
</organism>
<keyword evidence="13" id="KW-1185">Reference proteome</keyword>
<keyword evidence="2" id="KW-0813">Transport</keyword>
<keyword evidence="5 10" id="KW-1000">Mitochondrion outer membrane</keyword>
<dbReference type="PANTHER" id="PTHR28185:SF1">
    <property type="entry name" value="MITOCHONDRIAL DISTRIBUTION AND MORPHOLOGY PROTEIN 34"/>
    <property type="match status" value="1"/>
</dbReference>
<dbReference type="InterPro" id="IPR031468">
    <property type="entry name" value="SMP_LBD"/>
</dbReference>
<dbReference type="OrthoDB" id="17927at2759"/>
<keyword evidence="4 10" id="KW-0812">Transmembrane</keyword>
<keyword evidence="6" id="KW-0445">Lipid transport</keyword>
<comment type="domain">
    <text evidence="10">Lacks alpha-helical transmembrane segments, suggesting that it resides in the membrane via beta-sheet conformations similar to those predicted for other outer membrane proteins and porin.</text>
</comment>
<comment type="caution">
    <text evidence="12">The sequence shown here is derived from an EMBL/GenBank/DDBJ whole genome shotgun (WGS) entry which is preliminary data.</text>
</comment>
<dbReference type="Pfam" id="PF26545">
    <property type="entry name" value="Mdm34_N"/>
    <property type="match status" value="1"/>
</dbReference>
<comment type="subcellular location">
    <subcellularLocation>
        <location evidence="1">Membrane</location>
    </subcellularLocation>
    <subcellularLocation>
        <location evidence="10">Mitochondrion outer membrane</location>
        <topology evidence="10">Multi-pass membrane protein</topology>
    </subcellularLocation>
    <text evidence="10">The ERMES/MDM complex localizes to a few discrete foci (around 10 per single cell), that represent mitochondria-endoplasmic reticulum junctions. These foci are often found next to mtDNA nucleoids.</text>
</comment>
<evidence type="ECO:0000256" key="10">
    <source>
        <dbReference type="HAMAP-Rule" id="MF_03105"/>
    </source>
</evidence>
<dbReference type="GO" id="GO:0015914">
    <property type="term" value="P:phospholipid transport"/>
    <property type="evidence" value="ECO:0007669"/>
    <property type="project" value="TreeGrafter"/>
</dbReference>
<dbReference type="GO" id="GO:1990456">
    <property type="term" value="P:mitochondrion-endoplasmic reticulum membrane tethering"/>
    <property type="evidence" value="ECO:0007669"/>
    <property type="project" value="TreeGrafter"/>
</dbReference>
<reference evidence="12" key="1">
    <citation type="journal article" date="2021" name="Open Biol.">
        <title>Shared evolutionary footprints suggest mitochondrial oxidative damage underlies multiple complex I losses in fungi.</title>
        <authorList>
            <person name="Schikora-Tamarit M.A."/>
            <person name="Marcet-Houben M."/>
            <person name="Nosek J."/>
            <person name="Gabaldon T."/>
        </authorList>
    </citation>
    <scope>NUCLEOTIDE SEQUENCE</scope>
    <source>
        <strain evidence="12">CBS6341</strain>
    </source>
</reference>
<evidence type="ECO:0000256" key="2">
    <source>
        <dbReference type="ARBA" id="ARBA00022448"/>
    </source>
</evidence>
<sequence>MSCDIKWNFDKKLMESWSKELLDDALNSGSKSNFLTSKITINDLNFGNIAPEVEILEIGDIANDKFRGIFKIKYYGDSFIELKTSIQANLLNVYIKNSKQELNGDFTLPNFKLAKESFSIPLIIKLSDIQLSGIIIVVFSKLKGLTLVFKNDPLENINVNSSFQNVEIIENFLQKKIEIQIRDLFRDVLPSVLNKLSQKYTTSNLINQLYQQRKNSEINDNSNNGNIDNKRILLSEINPMEPELSPANMLRLSTLIKSRQSFGLNILPMNDVIQRQNLHKFTNQNEIFKKKINISYLNKFINNNSNMNNILIQISKIQSNFYLNENKRDNLKKRKIKLNNKRQKENDKMESIDLKSNDSSKTLIDEEQLKSNEIKIIQPSTNKSHSIESQTMDLNYKPILHFYNRPNSPSTTTSTKSHKFTNIGLGYNWMDSPPPPYQQL</sequence>
<accession>A0A9P8Q058</accession>
<keyword evidence="3 10" id="KW-1134">Transmembrane beta strand</keyword>
<dbReference type="CDD" id="cd21673">
    <property type="entry name" value="SMP_Mdm34"/>
    <property type="match status" value="1"/>
</dbReference>
<dbReference type="HAMAP" id="MF_03105">
    <property type="entry name" value="Mdm34"/>
    <property type="match status" value="1"/>
</dbReference>
<evidence type="ECO:0000256" key="3">
    <source>
        <dbReference type="ARBA" id="ARBA00022452"/>
    </source>
</evidence>
<dbReference type="GO" id="GO:0007005">
    <property type="term" value="P:mitochondrion organization"/>
    <property type="evidence" value="ECO:0007669"/>
    <property type="project" value="InterPro"/>
</dbReference>
<keyword evidence="7" id="KW-0446">Lipid-binding</keyword>
<dbReference type="AlphaFoldDB" id="A0A9P8Q058"/>
<evidence type="ECO:0000256" key="8">
    <source>
        <dbReference type="ARBA" id="ARBA00023128"/>
    </source>
</evidence>
<keyword evidence="9 10" id="KW-0472">Membrane</keyword>
<dbReference type="Proteomes" id="UP000769528">
    <property type="component" value="Unassembled WGS sequence"/>
</dbReference>
<dbReference type="InterPro" id="IPR027536">
    <property type="entry name" value="MDM34"/>
</dbReference>
<evidence type="ECO:0000256" key="5">
    <source>
        <dbReference type="ARBA" id="ARBA00022787"/>
    </source>
</evidence>
<evidence type="ECO:0000313" key="12">
    <source>
        <dbReference type="EMBL" id="KAH3680800.1"/>
    </source>
</evidence>
<dbReference type="GO" id="GO:0032865">
    <property type="term" value="C:ERMES complex"/>
    <property type="evidence" value="ECO:0007669"/>
    <property type="project" value="UniProtKB-UniRule"/>
</dbReference>
<evidence type="ECO:0000313" key="13">
    <source>
        <dbReference type="Proteomes" id="UP000769528"/>
    </source>
</evidence>
<evidence type="ECO:0000256" key="4">
    <source>
        <dbReference type="ARBA" id="ARBA00022692"/>
    </source>
</evidence>
<comment type="subunit">
    <text evidence="10">Component of the ER-mitochondria encounter structure (ERMES) or MDM complex, composed of MMM1, MDM10, MDM12 and MDM34.</text>
</comment>
<dbReference type="EMBL" id="JAEUBF010000039">
    <property type="protein sequence ID" value="KAH3680800.1"/>
    <property type="molecule type" value="Genomic_DNA"/>
</dbReference>
<gene>
    <name evidence="10" type="primary">MDM34</name>
    <name evidence="12" type="ORF">WICMUC_000151</name>
</gene>
<reference evidence="12" key="2">
    <citation type="submission" date="2021-01" db="EMBL/GenBank/DDBJ databases">
        <authorList>
            <person name="Schikora-Tamarit M.A."/>
        </authorList>
    </citation>
    <scope>NUCLEOTIDE SEQUENCE</scope>
    <source>
        <strain evidence="12">CBS6341</strain>
    </source>
</reference>
<protein>
    <recommendedName>
        <fullName evidence="10">Mitochondrial distribution and morphology protein 34</fullName>
    </recommendedName>
</protein>
<proteinExistence type="inferred from homology"/>
<dbReference type="InterPro" id="IPR058825">
    <property type="entry name" value="MDM34_N"/>
</dbReference>
<comment type="function">
    <text evidence="10">Component of the ERMES/MDM complex, which serves as a molecular tether to connect the endoplasmic reticulum (ER) and mitochondria. Components of this complex are involved in the control of mitochondrial shape and protein biogenesis, and function in nonvesicular lipid trafficking between the ER and mitochondria. MDM34 is required for the interaction of the ER-resident membrane protein MMM1 and the outer mitochondrial membrane-resident beta-barrel protein MDM10.</text>
</comment>
<name>A0A9P8Q058_9ASCO</name>
<dbReference type="PANTHER" id="PTHR28185">
    <property type="entry name" value="MITOCHONDRIAL DISTRIBUTION AND MORPHOLOGY PROTEIN 34"/>
    <property type="match status" value="1"/>
</dbReference>
<dbReference type="GO" id="GO:0008289">
    <property type="term" value="F:lipid binding"/>
    <property type="evidence" value="ECO:0007669"/>
    <property type="project" value="UniProtKB-KW"/>
</dbReference>
<keyword evidence="8 10" id="KW-0496">Mitochondrion</keyword>
<evidence type="ECO:0000259" key="11">
    <source>
        <dbReference type="PROSITE" id="PS51847"/>
    </source>
</evidence>
<evidence type="ECO:0000256" key="6">
    <source>
        <dbReference type="ARBA" id="ARBA00023055"/>
    </source>
</evidence>
<evidence type="ECO:0000256" key="1">
    <source>
        <dbReference type="ARBA" id="ARBA00004370"/>
    </source>
</evidence>
<evidence type="ECO:0000256" key="9">
    <source>
        <dbReference type="ARBA" id="ARBA00023136"/>
    </source>
</evidence>
<feature type="domain" description="SMP-LTD" evidence="11">
    <location>
        <begin position="1"/>
        <end position="198"/>
    </location>
</feature>
<evidence type="ECO:0000256" key="7">
    <source>
        <dbReference type="ARBA" id="ARBA00023121"/>
    </source>
</evidence>
<comment type="similarity">
    <text evidence="10">Belongs to the MDM34 family.</text>
</comment>
<dbReference type="PROSITE" id="PS51847">
    <property type="entry name" value="SMP"/>
    <property type="match status" value="1"/>
</dbReference>